<dbReference type="Proteomes" id="UP001221142">
    <property type="component" value="Unassembled WGS sequence"/>
</dbReference>
<protein>
    <submittedName>
        <fullName evidence="2">Uncharacterized protein</fullName>
    </submittedName>
</protein>
<name>A0AAD7F8U3_9AGAR</name>
<feature type="region of interest" description="Disordered" evidence="1">
    <location>
        <begin position="262"/>
        <end position="297"/>
    </location>
</feature>
<evidence type="ECO:0000256" key="1">
    <source>
        <dbReference type="SAM" id="MobiDB-lite"/>
    </source>
</evidence>
<dbReference type="AlphaFoldDB" id="A0AAD7F8U3"/>
<evidence type="ECO:0000313" key="2">
    <source>
        <dbReference type="EMBL" id="KAJ7603848.1"/>
    </source>
</evidence>
<organism evidence="2 3">
    <name type="scientific">Roridomyces roridus</name>
    <dbReference type="NCBI Taxonomy" id="1738132"/>
    <lineage>
        <taxon>Eukaryota</taxon>
        <taxon>Fungi</taxon>
        <taxon>Dikarya</taxon>
        <taxon>Basidiomycota</taxon>
        <taxon>Agaricomycotina</taxon>
        <taxon>Agaricomycetes</taxon>
        <taxon>Agaricomycetidae</taxon>
        <taxon>Agaricales</taxon>
        <taxon>Marasmiineae</taxon>
        <taxon>Mycenaceae</taxon>
        <taxon>Roridomyces</taxon>
    </lineage>
</organism>
<dbReference type="EMBL" id="JARKIF010000123">
    <property type="protein sequence ID" value="KAJ7603848.1"/>
    <property type="molecule type" value="Genomic_DNA"/>
</dbReference>
<proteinExistence type="predicted"/>
<keyword evidence="3" id="KW-1185">Reference proteome</keyword>
<comment type="caution">
    <text evidence="2">The sequence shown here is derived from an EMBL/GenBank/DDBJ whole genome shotgun (WGS) entry which is preliminary data.</text>
</comment>
<accession>A0AAD7F8U3</accession>
<feature type="compositionally biased region" description="Basic and acidic residues" evidence="1">
    <location>
        <begin position="286"/>
        <end position="297"/>
    </location>
</feature>
<sequence length="297" mass="33600">MMQIQRPEPCKFYPSNFTTGFVSVIWRTASILSPGKSRRFLLDPWCCSMLWWNLSSVWLGPPATTPIFAGLNSLESDVYGERTATGWTRFKAPEINDRSVFVTLFAGNPWLSQANHIFQRLNITSSHEDYAFIEQIHLELSVPAPSKPHPEGYLFACPLEHLKSGGGFFAWPPCPWFWSLDSSGIPRLTPETAQSLGFPVVKQSVQVSCRRWDTSVYEGLSKFHASKGFNPYSQDLAKHLGVPVMEVAGDRETLHAHVDELPEEGAEDEMEDINVDNSHSSADMAKPPRTENRHRYW</sequence>
<evidence type="ECO:0000313" key="3">
    <source>
        <dbReference type="Proteomes" id="UP001221142"/>
    </source>
</evidence>
<feature type="compositionally biased region" description="Acidic residues" evidence="1">
    <location>
        <begin position="262"/>
        <end position="274"/>
    </location>
</feature>
<reference evidence="2" key="1">
    <citation type="submission" date="2023-03" db="EMBL/GenBank/DDBJ databases">
        <title>Massive genome expansion in bonnet fungi (Mycena s.s.) driven by repeated elements and novel gene families across ecological guilds.</title>
        <authorList>
            <consortium name="Lawrence Berkeley National Laboratory"/>
            <person name="Harder C.B."/>
            <person name="Miyauchi S."/>
            <person name="Viragh M."/>
            <person name="Kuo A."/>
            <person name="Thoen E."/>
            <person name="Andreopoulos B."/>
            <person name="Lu D."/>
            <person name="Skrede I."/>
            <person name="Drula E."/>
            <person name="Henrissat B."/>
            <person name="Morin E."/>
            <person name="Kohler A."/>
            <person name="Barry K."/>
            <person name="LaButti K."/>
            <person name="Morin E."/>
            <person name="Salamov A."/>
            <person name="Lipzen A."/>
            <person name="Mereny Z."/>
            <person name="Hegedus B."/>
            <person name="Baldrian P."/>
            <person name="Stursova M."/>
            <person name="Weitz H."/>
            <person name="Taylor A."/>
            <person name="Grigoriev I.V."/>
            <person name="Nagy L.G."/>
            <person name="Martin F."/>
            <person name="Kauserud H."/>
        </authorList>
    </citation>
    <scope>NUCLEOTIDE SEQUENCE</scope>
    <source>
        <strain evidence="2">9284</strain>
    </source>
</reference>
<gene>
    <name evidence="2" type="ORF">FB45DRAFT_78665</name>
</gene>